<gene>
    <name evidence="8" type="ORF">HMPREF1536_01774</name>
</gene>
<dbReference type="InterPro" id="IPR058982">
    <property type="entry name" value="Beta-barrel_AprE"/>
</dbReference>
<keyword evidence="4 6" id="KW-0472">Membrane</keyword>
<accession>A0A0F5JK47</accession>
<dbReference type="InterPro" id="IPR050739">
    <property type="entry name" value="MFP"/>
</dbReference>
<evidence type="ECO:0000313" key="8">
    <source>
        <dbReference type="EMBL" id="KKB57965.1"/>
    </source>
</evidence>
<proteinExistence type="predicted"/>
<evidence type="ECO:0000256" key="5">
    <source>
        <dbReference type="SAM" id="Coils"/>
    </source>
</evidence>
<comment type="caution">
    <text evidence="8">The sequence shown here is derived from an EMBL/GenBank/DDBJ whole genome shotgun (WGS) entry which is preliminary data.</text>
</comment>
<keyword evidence="9" id="KW-1185">Reference proteome</keyword>
<dbReference type="GO" id="GO:0016020">
    <property type="term" value="C:membrane"/>
    <property type="evidence" value="ECO:0007669"/>
    <property type="project" value="UniProtKB-SubCell"/>
</dbReference>
<evidence type="ECO:0000256" key="3">
    <source>
        <dbReference type="ARBA" id="ARBA00022989"/>
    </source>
</evidence>
<feature type="transmembrane region" description="Helical" evidence="6">
    <location>
        <begin position="27"/>
        <end position="47"/>
    </location>
</feature>
<evidence type="ECO:0000256" key="4">
    <source>
        <dbReference type="ARBA" id="ARBA00023136"/>
    </source>
</evidence>
<evidence type="ECO:0000256" key="6">
    <source>
        <dbReference type="SAM" id="Phobius"/>
    </source>
</evidence>
<dbReference type="HOGENOM" id="CLU_023976_0_1_10"/>
<dbReference type="Proteomes" id="UP000033035">
    <property type="component" value="Unassembled WGS sequence"/>
</dbReference>
<evidence type="ECO:0000259" key="7">
    <source>
        <dbReference type="Pfam" id="PF26002"/>
    </source>
</evidence>
<dbReference type="Pfam" id="PF26002">
    <property type="entry name" value="Beta-barrel_AprE"/>
    <property type="match status" value="1"/>
</dbReference>
<sequence length="389" mass="44873">MKLLPSPLITNSIDAYIDKHPTKSQKIYWVVLFALTAAIISLPLVYVDVSVQDAGIIRPAVEKTEIKASITEFVDSVYTKEGLKISKGDTILTFRSSNANYKINYHKERLRDLQEHINDLKELAKGKRPDIFSSDTRRKEYSYFIKQLEEYKTTLQKSIKDYQRNKALYEKKVIAAEEYEKYQYEYNKINNELASLKDNQISKWQTDLNSYTNSYNEIFSSLNQEIKDKELYVITSPVSGTLDYFRGIYKGSNIQTGNSVAIISPDSTLCCEIYVTPRNIGYIHIGMPVSIQVESFNYNEWGTIEGLVTEISSDFLTDNNNNAFYQVKCKLEKDHLIRKNGVQGKLKKGMTVISHFKITRRSLFDLLYQKMDDWANPTQYNSNSITQAL</sequence>
<keyword evidence="3 6" id="KW-1133">Transmembrane helix</keyword>
<dbReference type="PANTHER" id="PTHR30386:SF26">
    <property type="entry name" value="TRANSPORT PROTEIN COMB"/>
    <property type="match status" value="1"/>
</dbReference>
<comment type="subcellular location">
    <subcellularLocation>
        <location evidence="1">Membrane</location>
        <topology evidence="1">Single-pass membrane protein</topology>
    </subcellularLocation>
</comment>
<dbReference type="Gene3D" id="2.40.30.170">
    <property type="match status" value="1"/>
</dbReference>
<dbReference type="AlphaFoldDB" id="A0A0F5JK47"/>
<evidence type="ECO:0000256" key="1">
    <source>
        <dbReference type="ARBA" id="ARBA00004167"/>
    </source>
</evidence>
<dbReference type="RefSeq" id="WP_028730081.1">
    <property type="nucleotide sequence ID" value="NZ_KE386765.1"/>
</dbReference>
<dbReference type="PANTHER" id="PTHR30386">
    <property type="entry name" value="MEMBRANE FUSION SUBUNIT OF EMRAB-TOLC MULTIDRUG EFFLUX PUMP"/>
    <property type="match status" value="1"/>
</dbReference>
<feature type="coiled-coil region" evidence="5">
    <location>
        <begin position="103"/>
        <end position="199"/>
    </location>
</feature>
<keyword evidence="5" id="KW-0175">Coiled coil</keyword>
<evidence type="ECO:0000256" key="2">
    <source>
        <dbReference type="ARBA" id="ARBA00022692"/>
    </source>
</evidence>
<name>A0A0F5JK47_9BACT</name>
<evidence type="ECO:0000313" key="9">
    <source>
        <dbReference type="Proteomes" id="UP000033035"/>
    </source>
</evidence>
<dbReference type="EMBL" id="AQHW01000011">
    <property type="protein sequence ID" value="KKB57965.1"/>
    <property type="molecule type" value="Genomic_DNA"/>
</dbReference>
<dbReference type="STRING" id="1203610.HMPREF1536_01774"/>
<protein>
    <recommendedName>
        <fullName evidence="7">AprE-like beta-barrel domain-containing protein</fullName>
    </recommendedName>
</protein>
<keyword evidence="2 6" id="KW-0812">Transmembrane</keyword>
<feature type="domain" description="AprE-like beta-barrel" evidence="7">
    <location>
        <begin position="269"/>
        <end position="356"/>
    </location>
</feature>
<organism evidence="8 9">
    <name type="scientific">Parabacteroides gordonii MS-1 = DSM 23371</name>
    <dbReference type="NCBI Taxonomy" id="1203610"/>
    <lineage>
        <taxon>Bacteria</taxon>
        <taxon>Pseudomonadati</taxon>
        <taxon>Bacteroidota</taxon>
        <taxon>Bacteroidia</taxon>
        <taxon>Bacteroidales</taxon>
        <taxon>Tannerellaceae</taxon>
        <taxon>Parabacteroides</taxon>
    </lineage>
</organism>
<reference evidence="8 9" key="1">
    <citation type="submission" date="2013-04" db="EMBL/GenBank/DDBJ databases">
        <title>The Genome Sequence of Parabacteroides gordonii DSM 23371.</title>
        <authorList>
            <consortium name="The Broad Institute Genomics Platform"/>
            <person name="Earl A."/>
            <person name="Ward D."/>
            <person name="Feldgarden M."/>
            <person name="Gevers D."/>
            <person name="Martens E."/>
            <person name="Sakamoto M."/>
            <person name="Benno Y."/>
            <person name="Suzuki N."/>
            <person name="Matsunaga N."/>
            <person name="Koshihara K."/>
            <person name="Seki M."/>
            <person name="Komiya H."/>
            <person name="Walker B."/>
            <person name="Young S."/>
            <person name="Zeng Q."/>
            <person name="Gargeya S."/>
            <person name="Fitzgerald M."/>
            <person name="Haas B."/>
            <person name="Abouelleil A."/>
            <person name="Allen A.W."/>
            <person name="Alvarado L."/>
            <person name="Arachchi H.M."/>
            <person name="Berlin A.M."/>
            <person name="Chapman S.B."/>
            <person name="Gainer-Dewar J."/>
            <person name="Goldberg J."/>
            <person name="Griggs A."/>
            <person name="Gujja S."/>
            <person name="Hansen M."/>
            <person name="Howarth C."/>
            <person name="Imamovic A."/>
            <person name="Ireland A."/>
            <person name="Larimer J."/>
            <person name="McCowan C."/>
            <person name="Murphy C."/>
            <person name="Pearson M."/>
            <person name="Poon T.W."/>
            <person name="Priest M."/>
            <person name="Roberts A."/>
            <person name="Saif S."/>
            <person name="Shea T."/>
            <person name="Sisk P."/>
            <person name="Sykes S."/>
            <person name="Wortman J."/>
            <person name="Nusbaum C."/>
            <person name="Birren B."/>
        </authorList>
    </citation>
    <scope>NUCLEOTIDE SEQUENCE [LARGE SCALE GENOMIC DNA]</scope>
    <source>
        <strain evidence="8 9">MS-1</strain>
    </source>
</reference>
<dbReference type="PATRIC" id="fig|1203610.3.peg.1821"/>